<accession>A0A0B6ZU33</accession>
<dbReference type="EMBL" id="HACG01025208">
    <property type="protein sequence ID" value="CEK72073.1"/>
    <property type="molecule type" value="Transcribed_RNA"/>
</dbReference>
<reference evidence="1" key="1">
    <citation type="submission" date="2014-12" db="EMBL/GenBank/DDBJ databases">
        <title>Insight into the proteome of Arion vulgaris.</title>
        <authorList>
            <person name="Aradska J."/>
            <person name="Bulat T."/>
            <person name="Smidak R."/>
            <person name="Sarate P."/>
            <person name="Gangsoo J."/>
            <person name="Sialana F."/>
            <person name="Bilban M."/>
            <person name="Lubec G."/>
        </authorList>
    </citation>
    <scope>NUCLEOTIDE SEQUENCE</scope>
    <source>
        <tissue evidence="1">Skin</tissue>
    </source>
</reference>
<proteinExistence type="predicted"/>
<dbReference type="AlphaFoldDB" id="A0A0B6ZU33"/>
<sequence>MKILPPKNYIAAATKQHIMVFSLRKQKGTKQTKSTKTQATVTTTEVFLLSAIKTSTHHLTIQ</sequence>
<protein>
    <submittedName>
        <fullName evidence="1">Uncharacterized protein</fullName>
    </submittedName>
</protein>
<name>A0A0B6ZU33_9EUPU</name>
<evidence type="ECO:0000313" key="1">
    <source>
        <dbReference type="EMBL" id="CEK72073.1"/>
    </source>
</evidence>
<organism evidence="1">
    <name type="scientific">Arion vulgaris</name>
    <dbReference type="NCBI Taxonomy" id="1028688"/>
    <lineage>
        <taxon>Eukaryota</taxon>
        <taxon>Metazoa</taxon>
        <taxon>Spiralia</taxon>
        <taxon>Lophotrochozoa</taxon>
        <taxon>Mollusca</taxon>
        <taxon>Gastropoda</taxon>
        <taxon>Heterobranchia</taxon>
        <taxon>Euthyneura</taxon>
        <taxon>Panpulmonata</taxon>
        <taxon>Eupulmonata</taxon>
        <taxon>Stylommatophora</taxon>
        <taxon>Helicina</taxon>
        <taxon>Arionoidea</taxon>
        <taxon>Arionidae</taxon>
        <taxon>Arion</taxon>
    </lineage>
</organism>
<gene>
    <name evidence="1" type="primary">ORF80966</name>
</gene>